<feature type="region of interest" description="Disordered" evidence="6">
    <location>
        <begin position="58"/>
        <end position="77"/>
    </location>
</feature>
<feature type="domain" description="EF-hand" evidence="8">
    <location>
        <begin position="501"/>
        <end position="536"/>
    </location>
</feature>
<dbReference type="GO" id="GO:0005509">
    <property type="term" value="F:calcium ion binding"/>
    <property type="evidence" value="ECO:0007669"/>
    <property type="project" value="InterPro"/>
</dbReference>
<dbReference type="InterPro" id="IPR051298">
    <property type="entry name" value="Heme_transport/Cell_adhesion"/>
</dbReference>
<dbReference type="WBParaSite" id="Pan_g11363.t1">
    <property type="protein sequence ID" value="Pan_g11363.t1"/>
    <property type="gene ID" value="Pan_g11363"/>
</dbReference>
<protein>
    <submittedName>
        <fullName evidence="10">EF hand</fullName>
    </submittedName>
</protein>
<sequence length="929" mass="102185">MKLRVAFLTALCLSVCSAAPSRIVRQVQSPVSAPLNPQQFAVPPPRQFAPQATQFVQANPPQTQAAPQQPPQQQFIPNGQFLPVVNSAAPVPAQAAPEAAPQAPQPIPVPSENEAPDAARPPQSPLPQQRPAVNIEENTPAPAVETHAPPTPRIVPPPVDKNVDLDGDGALSLAEVQYAAFVHHGLSSSVVENMFNQVDKNKDGYLTSIEFNEIRPLVLAKAENAALRYMNSVDTDHNGLLSLPEAQAYILKEYAISNRDVERIWRLVVPSSSDEMDAVLFSKLRRRVRGMSIRLARQIMKNADVNQDGHIDLREAQMIAFEQEGIGAGDVIEMLASVDDNNDGELNAPEFADFQRIVRARAIETSKKALKVVDTDGSGTLTMDEAKRIAFDHYGFDERTLEPFFAQADENENNNLDAVEFAGFRTVIRSRAVKNAQALLPEVDTDGDGFVSNLEAEEKARREDDMDPKETFNLFNVADQDKNSVLDKVELADFVRLVRLSAIKYASDHLREFDTNRDKKVTVDELQTLIEEKYNLDPAITRDFFDKVDVDFSGDLNPGEIVDFRHEVRKYVAERDARLEVEAQHRREMAEIEAKLRQEAESKNKALNSDQEDEQVEEKEDIEVAEDTEVEEQAEEEEEAEEEVTTTTTTTTTAAPKKKRPSRKQKTTTTTTTTTTESPAAEEEEVVEETTETEPEVTEEAEPEAAATSTEADETVPEKKVENAQFDAPQETTDAVIEDSKVVVTTAAPTTAEVVEETTTDASIKKKKKIKKLRLKTTTVAVEETSAATTEAATEAPTTTTTTEAPTTTVEVTTEAPTTTPVEETTVTEAEVTEEVTEAASTTEEATTAATTAAPAVEEKAVEAVDQATDASSEEVITTPKPKKRRLRKKPTTTTTTAAPEEEYEVEEEDEEEEATTLPAPVQKKKKLA</sequence>
<dbReference type="AlphaFoldDB" id="A0A7E4UQT5"/>
<dbReference type="Gene3D" id="1.10.238.10">
    <property type="entry name" value="EF-hand"/>
    <property type="match status" value="4"/>
</dbReference>
<dbReference type="GO" id="GO:0005576">
    <property type="term" value="C:extracellular region"/>
    <property type="evidence" value="ECO:0007669"/>
    <property type="project" value="UniProtKB-SubCell"/>
</dbReference>
<feature type="compositionally biased region" description="Low complexity" evidence="6">
    <location>
        <begin position="58"/>
        <end position="74"/>
    </location>
</feature>
<dbReference type="PROSITE" id="PS50222">
    <property type="entry name" value="EF_HAND_2"/>
    <property type="match status" value="4"/>
</dbReference>
<evidence type="ECO:0000256" key="4">
    <source>
        <dbReference type="ARBA" id="ARBA00023157"/>
    </source>
</evidence>
<feature type="compositionally biased region" description="Low complexity" evidence="6">
    <location>
        <begin position="838"/>
        <end position="856"/>
    </location>
</feature>
<accession>A0A7E4UQT5</accession>
<dbReference type="InterPro" id="IPR011992">
    <property type="entry name" value="EF-hand-dom_pair"/>
</dbReference>
<feature type="signal peptide" evidence="7">
    <location>
        <begin position="1"/>
        <end position="18"/>
    </location>
</feature>
<dbReference type="Proteomes" id="UP000492821">
    <property type="component" value="Unassembled WGS sequence"/>
</dbReference>
<feature type="domain" description="EF-hand" evidence="8">
    <location>
        <begin position="361"/>
        <end position="396"/>
    </location>
</feature>
<dbReference type="PANTHER" id="PTHR22917:SF6">
    <property type="entry name" value="EG:8D8.2 PROTEIN-RELATED"/>
    <property type="match status" value="1"/>
</dbReference>
<feature type="compositionally biased region" description="Acidic residues" evidence="6">
    <location>
        <begin position="680"/>
        <end position="703"/>
    </location>
</feature>
<feature type="region of interest" description="Disordered" evidence="6">
    <location>
        <begin position="601"/>
        <end position="734"/>
    </location>
</feature>
<keyword evidence="7" id="KW-0732">Signal</keyword>
<feature type="chain" id="PRO_5028865855" evidence="7">
    <location>
        <begin position="19"/>
        <end position="929"/>
    </location>
</feature>
<evidence type="ECO:0000256" key="3">
    <source>
        <dbReference type="ARBA" id="ARBA00022837"/>
    </source>
</evidence>
<keyword evidence="9" id="KW-1185">Reference proteome</keyword>
<evidence type="ECO:0000256" key="7">
    <source>
        <dbReference type="SAM" id="SignalP"/>
    </source>
</evidence>
<evidence type="ECO:0000256" key="6">
    <source>
        <dbReference type="SAM" id="MobiDB-lite"/>
    </source>
</evidence>
<dbReference type="InterPro" id="IPR018247">
    <property type="entry name" value="EF_Hand_1_Ca_BS"/>
</dbReference>
<feature type="compositionally biased region" description="Low complexity" evidence="6">
    <location>
        <begin position="645"/>
        <end position="655"/>
    </location>
</feature>
<dbReference type="PROSITE" id="PS00018">
    <property type="entry name" value="EF_HAND_1"/>
    <property type="match status" value="2"/>
</dbReference>
<proteinExistence type="predicted"/>
<dbReference type="PANTHER" id="PTHR22917">
    <property type="entry name" value="HEMOPEXIN DOMAIN-CONTAINING PROTEIN"/>
    <property type="match status" value="1"/>
</dbReference>
<dbReference type="InterPro" id="IPR002048">
    <property type="entry name" value="EF_hand_dom"/>
</dbReference>
<feature type="region of interest" description="Disordered" evidence="6">
    <location>
        <begin position="785"/>
        <end position="929"/>
    </location>
</feature>
<keyword evidence="4" id="KW-1015">Disulfide bond</keyword>
<feature type="region of interest" description="Disordered" evidence="6">
    <location>
        <begin position="92"/>
        <end position="130"/>
    </location>
</feature>
<reference evidence="10" key="2">
    <citation type="submission" date="2020-10" db="UniProtKB">
        <authorList>
            <consortium name="WormBaseParasite"/>
        </authorList>
    </citation>
    <scope>IDENTIFICATION</scope>
</reference>
<feature type="compositionally biased region" description="Basic residues" evidence="6">
    <location>
        <begin position="656"/>
        <end position="666"/>
    </location>
</feature>
<evidence type="ECO:0000313" key="9">
    <source>
        <dbReference type="Proteomes" id="UP000492821"/>
    </source>
</evidence>
<dbReference type="Pfam" id="PF10591">
    <property type="entry name" value="SPARC_Ca_bdg"/>
    <property type="match status" value="1"/>
</dbReference>
<feature type="domain" description="EF-hand" evidence="8">
    <location>
        <begin position="291"/>
        <end position="326"/>
    </location>
</feature>
<keyword evidence="3" id="KW-0106">Calcium</keyword>
<evidence type="ECO:0000256" key="2">
    <source>
        <dbReference type="ARBA" id="ARBA00022525"/>
    </source>
</evidence>
<feature type="compositionally biased region" description="Low complexity" evidence="6">
    <location>
        <begin position="118"/>
        <end position="130"/>
    </location>
</feature>
<dbReference type="SUPFAM" id="SSF47473">
    <property type="entry name" value="EF-hand"/>
    <property type="match status" value="3"/>
</dbReference>
<comment type="subcellular location">
    <subcellularLocation>
        <location evidence="1">Secreted</location>
    </subcellularLocation>
</comment>
<feature type="compositionally biased region" description="Low complexity" evidence="6">
    <location>
        <begin position="92"/>
        <end position="102"/>
    </location>
</feature>
<evidence type="ECO:0000256" key="5">
    <source>
        <dbReference type="ARBA" id="ARBA00023180"/>
    </source>
</evidence>
<evidence type="ECO:0000259" key="8">
    <source>
        <dbReference type="PROSITE" id="PS50222"/>
    </source>
</evidence>
<name>A0A7E4UQT5_PANRE</name>
<keyword evidence="5" id="KW-0325">Glycoprotein</keyword>
<evidence type="ECO:0000256" key="1">
    <source>
        <dbReference type="ARBA" id="ARBA00004613"/>
    </source>
</evidence>
<feature type="domain" description="EF-hand" evidence="8">
    <location>
        <begin position="186"/>
        <end position="221"/>
    </location>
</feature>
<organism evidence="9 10">
    <name type="scientific">Panagrellus redivivus</name>
    <name type="common">Microworm</name>
    <dbReference type="NCBI Taxonomy" id="6233"/>
    <lineage>
        <taxon>Eukaryota</taxon>
        <taxon>Metazoa</taxon>
        <taxon>Ecdysozoa</taxon>
        <taxon>Nematoda</taxon>
        <taxon>Chromadorea</taxon>
        <taxon>Rhabditida</taxon>
        <taxon>Tylenchina</taxon>
        <taxon>Panagrolaimomorpha</taxon>
        <taxon>Panagrolaimoidea</taxon>
        <taxon>Panagrolaimidae</taxon>
        <taxon>Panagrellus</taxon>
    </lineage>
</organism>
<dbReference type="SMART" id="SM00054">
    <property type="entry name" value="EFh"/>
    <property type="match status" value="9"/>
</dbReference>
<feature type="compositionally biased region" description="Low complexity" evidence="6">
    <location>
        <begin position="667"/>
        <end position="679"/>
    </location>
</feature>
<evidence type="ECO:0000313" key="10">
    <source>
        <dbReference type="WBParaSite" id="Pan_g11363.t1"/>
    </source>
</evidence>
<keyword evidence="2" id="KW-0964">Secreted</keyword>
<dbReference type="InterPro" id="IPR019577">
    <property type="entry name" value="SPARC/Testican_Ca-bd-dom"/>
</dbReference>
<feature type="compositionally biased region" description="Acidic residues" evidence="6">
    <location>
        <begin position="610"/>
        <end position="644"/>
    </location>
</feature>
<feature type="compositionally biased region" description="Acidic residues" evidence="6">
    <location>
        <begin position="900"/>
        <end position="915"/>
    </location>
</feature>
<feature type="compositionally biased region" description="Basic residues" evidence="6">
    <location>
        <begin position="881"/>
        <end position="891"/>
    </location>
</feature>
<reference evidence="9" key="1">
    <citation type="journal article" date="2013" name="Genetics">
        <title>The draft genome and transcriptome of Panagrellus redivivus are shaped by the harsh demands of a free-living lifestyle.</title>
        <authorList>
            <person name="Srinivasan J."/>
            <person name="Dillman A.R."/>
            <person name="Macchietto M.G."/>
            <person name="Heikkinen L."/>
            <person name="Lakso M."/>
            <person name="Fracchia K.M."/>
            <person name="Antoshechkin I."/>
            <person name="Mortazavi A."/>
            <person name="Wong G."/>
            <person name="Sternberg P.W."/>
        </authorList>
    </citation>
    <scope>NUCLEOTIDE SEQUENCE [LARGE SCALE GENOMIC DNA]</scope>
    <source>
        <strain evidence="9">MT8872</strain>
    </source>
</reference>
<feature type="compositionally biased region" description="Low complexity" evidence="6">
    <location>
        <begin position="785"/>
        <end position="830"/>
    </location>
</feature>